<dbReference type="EMBL" id="HBUF01031242">
    <property type="protein sequence ID" value="CAG6614767.1"/>
    <property type="molecule type" value="Transcribed_RNA"/>
</dbReference>
<dbReference type="EMBL" id="HBUF01031244">
    <property type="protein sequence ID" value="CAG6614776.1"/>
    <property type="molecule type" value="Transcribed_RNA"/>
</dbReference>
<name>A0A8D8M110_9HEMI</name>
<reference evidence="2" key="1">
    <citation type="submission" date="2021-05" db="EMBL/GenBank/DDBJ databases">
        <authorList>
            <person name="Alioto T."/>
            <person name="Alioto T."/>
            <person name="Gomez Garrido J."/>
        </authorList>
    </citation>
    <scope>NUCLEOTIDE SEQUENCE</scope>
</reference>
<protein>
    <submittedName>
        <fullName evidence="2">Uncharacterized protein</fullName>
    </submittedName>
</protein>
<evidence type="ECO:0000256" key="1">
    <source>
        <dbReference type="SAM" id="Phobius"/>
    </source>
</evidence>
<keyword evidence="1" id="KW-1133">Transmembrane helix</keyword>
<proteinExistence type="predicted"/>
<dbReference type="AlphaFoldDB" id="A0A8D8M110"/>
<sequence length="114" mass="12645">MSQEAVTKVIVAVITKVIVVLDQMKMSVTEVTNQTVSINSHHMPRNFHKIKRTSAKSATQHMLEVSAPHSIKNASSAMGLITFHQFAGRKISQGTYALWMNVTLSLVMMGYVDK</sequence>
<dbReference type="EMBL" id="HBUF01031245">
    <property type="protein sequence ID" value="CAG6614781.1"/>
    <property type="molecule type" value="Transcribed_RNA"/>
</dbReference>
<feature type="transmembrane region" description="Helical" evidence="1">
    <location>
        <begin position="94"/>
        <end position="112"/>
    </location>
</feature>
<keyword evidence="1" id="KW-0812">Transmembrane</keyword>
<organism evidence="2">
    <name type="scientific">Cacopsylla melanoneura</name>
    <dbReference type="NCBI Taxonomy" id="428564"/>
    <lineage>
        <taxon>Eukaryota</taxon>
        <taxon>Metazoa</taxon>
        <taxon>Ecdysozoa</taxon>
        <taxon>Arthropoda</taxon>
        <taxon>Hexapoda</taxon>
        <taxon>Insecta</taxon>
        <taxon>Pterygota</taxon>
        <taxon>Neoptera</taxon>
        <taxon>Paraneoptera</taxon>
        <taxon>Hemiptera</taxon>
        <taxon>Sternorrhyncha</taxon>
        <taxon>Psylloidea</taxon>
        <taxon>Psyllidae</taxon>
        <taxon>Psyllinae</taxon>
        <taxon>Cacopsylla</taxon>
    </lineage>
</organism>
<dbReference type="EMBL" id="HBUF01031243">
    <property type="protein sequence ID" value="CAG6614771.1"/>
    <property type="molecule type" value="Transcribed_RNA"/>
</dbReference>
<dbReference type="EMBL" id="HBUF01031241">
    <property type="protein sequence ID" value="CAG6614762.1"/>
    <property type="molecule type" value="Transcribed_RNA"/>
</dbReference>
<accession>A0A8D8M110</accession>
<evidence type="ECO:0000313" key="2">
    <source>
        <dbReference type="EMBL" id="CAG6614776.1"/>
    </source>
</evidence>
<keyword evidence="1" id="KW-0472">Membrane</keyword>